<dbReference type="EMBL" id="CAJNDS010000757">
    <property type="protein sequence ID" value="CAE7232093.1"/>
    <property type="molecule type" value="Genomic_DNA"/>
</dbReference>
<evidence type="ECO:0000259" key="3">
    <source>
        <dbReference type="Pfam" id="PF07699"/>
    </source>
</evidence>
<gene>
    <name evidence="4" type="primary">Svep1</name>
    <name evidence="4" type="ORF">SNAT2548_LOCUS9565</name>
</gene>
<protein>
    <submittedName>
        <fullName evidence="4">Svep1 protein</fullName>
    </submittedName>
</protein>
<accession>A0A812KQX8</accession>
<keyword evidence="2" id="KW-0812">Transmembrane</keyword>
<feature type="domain" description="Tyrosine-protein kinase ephrin type A/B receptor-like" evidence="3">
    <location>
        <begin position="1403"/>
        <end position="1448"/>
    </location>
</feature>
<feature type="domain" description="Tyrosine-protein kinase ephrin type A/B receptor-like" evidence="3">
    <location>
        <begin position="477"/>
        <end position="521"/>
    </location>
</feature>
<feature type="transmembrane region" description="Helical" evidence="2">
    <location>
        <begin position="2095"/>
        <end position="2116"/>
    </location>
</feature>
<dbReference type="InterPro" id="IPR011641">
    <property type="entry name" value="Tyr-kin_ephrin_A/B_rcpt-like"/>
</dbReference>
<feature type="compositionally biased region" description="Basic residues" evidence="1">
    <location>
        <begin position="1899"/>
        <end position="1908"/>
    </location>
</feature>
<comment type="caution">
    <text evidence="4">The sequence shown here is derived from an EMBL/GenBank/DDBJ whole genome shotgun (WGS) entry which is preliminary data.</text>
</comment>
<evidence type="ECO:0000256" key="1">
    <source>
        <dbReference type="SAM" id="MobiDB-lite"/>
    </source>
</evidence>
<feature type="compositionally biased region" description="Basic and acidic residues" evidence="1">
    <location>
        <begin position="1909"/>
        <end position="1925"/>
    </location>
</feature>
<keyword evidence="5" id="KW-1185">Reference proteome</keyword>
<feature type="domain" description="Tyrosine-protein kinase ephrin type A/B receptor-like" evidence="3">
    <location>
        <begin position="581"/>
        <end position="621"/>
    </location>
</feature>
<feature type="domain" description="Tyrosine-protein kinase ephrin type A/B receptor-like" evidence="3">
    <location>
        <begin position="1186"/>
        <end position="1233"/>
    </location>
</feature>
<dbReference type="Pfam" id="PF07699">
    <property type="entry name" value="Ephrin_rec_like"/>
    <property type="match status" value="4"/>
</dbReference>
<feature type="region of interest" description="Disordered" evidence="1">
    <location>
        <begin position="1973"/>
        <end position="1997"/>
    </location>
</feature>
<dbReference type="InterPro" id="IPR009030">
    <property type="entry name" value="Growth_fac_rcpt_cys_sf"/>
</dbReference>
<dbReference type="Proteomes" id="UP000604046">
    <property type="component" value="Unassembled WGS sequence"/>
</dbReference>
<feature type="transmembrane region" description="Helical" evidence="2">
    <location>
        <begin position="2263"/>
        <end position="2287"/>
    </location>
</feature>
<feature type="transmembrane region" description="Helical" evidence="2">
    <location>
        <begin position="1671"/>
        <end position="1699"/>
    </location>
</feature>
<dbReference type="SMART" id="SM01411">
    <property type="entry name" value="Ephrin_rec_like"/>
    <property type="match status" value="10"/>
</dbReference>
<keyword evidence="2" id="KW-1133">Transmembrane helix</keyword>
<dbReference type="OrthoDB" id="439917at2759"/>
<reference evidence="4" key="1">
    <citation type="submission" date="2021-02" db="EMBL/GenBank/DDBJ databases">
        <authorList>
            <person name="Dougan E. K."/>
            <person name="Rhodes N."/>
            <person name="Thang M."/>
            <person name="Chan C."/>
        </authorList>
    </citation>
    <scope>NUCLEOTIDE SEQUENCE</scope>
</reference>
<organism evidence="4 5">
    <name type="scientific">Symbiodinium natans</name>
    <dbReference type="NCBI Taxonomy" id="878477"/>
    <lineage>
        <taxon>Eukaryota</taxon>
        <taxon>Sar</taxon>
        <taxon>Alveolata</taxon>
        <taxon>Dinophyceae</taxon>
        <taxon>Suessiales</taxon>
        <taxon>Symbiodiniaceae</taxon>
        <taxon>Symbiodinium</taxon>
    </lineage>
</organism>
<keyword evidence="2" id="KW-0472">Membrane</keyword>
<dbReference type="Gene3D" id="2.10.50.10">
    <property type="entry name" value="Tumor Necrosis Factor Receptor, subunit A, domain 2"/>
    <property type="match status" value="8"/>
</dbReference>
<feature type="transmembrane region" description="Helical" evidence="2">
    <location>
        <begin position="2041"/>
        <end position="2062"/>
    </location>
</feature>
<feature type="transmembrane region" description="Helical" evidence="2">
    <location>
        <begin position="1801"/>
        <end position="1825"/>
    </location>
</feature>
<dbReference type="PANTHER" id="PTHR46104">
    <property type="entry name" value="GENE 9195-RELATED-RELATED"/>
    <property type="match status" value="1"/>
</dbReference>
<feature type="transmembrane region" description="Helical" evidence="2">
    <location>
        <begin position="2232"/>
        <end position="2251"/>
    </location>
</feature>
<dbReference type="SUPFAM" id="SSF57184">
    <property type="entry name" value="Growth factor receptor domain"/>
    <property type="match status" value="3"/>
</dbReference>
<evidence type="ECO:0000256" key="2">
    <source>
        <dbReference type="SAM" id="Phobius"/>
    </source>
</evidence>
<feature type="region of interest" description="Disordered" evidence="1">
    <location>
        <begin position="1898"/>
        <end position="1925"/>
    </location>
</feature>
<evidence type="ECO:0000313" key="5">
    <source>
        <dbReference type="Proteomes" id="UP000604046"/>
    </source>
</evidence>
<sequence>MTTLKIQEFHFKTSFQGVSLREADRLTFLSECGQGPFLVGLPGQYAETSDAHRFLFQNADGSMQLLTDLPGMYTMCWCRQHSNTSCEAASDFQVLVGLVRLTGPLLGQAFQCDFSSHCIVSGLQGSGLAVGDKLLPMQECGTSRPSATFPNAQPFYAYNEQAAADGSSDKIVFDLGLLPLQGAAPEVVQLCWCHHSTDCEISEYRATAVHLQVSCPPGTYELVGRSRTCQECPPGFFCAGGQDGKLQPCPHGSTSPSESSSRQNCTCRRGFRWDSQLEVCLPCPAGSFKQQVGNHHCDGQCPAETTSLAGAIGEGQCFCASGKVDVDTSPVFNCTELTASVVQMQGPAEATVFVFSGNIQVEPEKLLELKPFLEEYVGLDTGRASLKILATSADVRYIFSSHEEEAAHEAYAKFLADPFEAWAIKLPGELALATVESTAVTNETISCPEAGSFPPGHIRSLADCQCSYGMEPYADLCTRCHLGSYKETVGNSSCTSCPAAGGGLSQTRTTLQQGAVSAGECVCPAGYISPDSTNSDCQPCEQGFFCFGGHKERCPHLTVTLAQAASKVTDCICAEGYFAVSGVCEPCPPGRFKPEAGNADCQACAAGTWSNISGATSRTACIDCIPGSTTESEAASEEDLCIRPHAGQVLQCTAGHECSVNITGYQLHDGHRMALAMSGCAGSSQPVPYVANEGVSQPAVDQGRRYVWKGEAVGFAPAGGRYILCWCASTPGLMCTRPESFQIAAGHLEVVGPFANHSFTCVRGQDCAGLAPFQGVGSLVGQVSVSTACGTLVSSMLMLSPANQNAIGIVQQDDVSSAVFALSFGASDAYRQLDHGVSLDASDTGYFLCWCGGQAPCAFEEFAVSAGRLRVEGPRTNQEASCSVGQPCVLTGLEFVGALAGDKVMILEACGMGSALPGFPAGGIAEYTVTRLPQRVPRDWKRDLSGGFCDELLHVACQWEHGMSQLQAQSDTATRDGANLLFDINEMAVVYAPPGIYQMCFCRPIDLLSCEQASDFKATVGPLLVHGPFEQITDCTLGSSCKVSLAGIALAVNDSFLLTADTSTGCRDARAYLRKAPLDQDVESGLRINLGVLGMELSPGLYQMCWCPSDADCSSSSSFRAPAGYLQVSCPSGHFVIASKCKACARGFYCPGGGPHHSAQKLPCAGGETTASLGSVSADDCVCAKGYYFSAVLQSCTPCEVGFYKPLHGNEDCVPCAGNRTTHSRGSGSNVSCVVQESLALDSHHRDASNMTTSMADVPTLRVEVSISQVSERMDPYQLRSVLRRAVVTSFSDTARVPAGAIQLNFLDGTEGARRLQSSLVLVVDVRYRGVDEVVLASTDLDLTVLQSVMQAVLQEDPLGTLLSLHLSEPLVTSTLLECPQHRSVPAGVVPVSEADCECSPGYSFEEGTGCSACEVGAYKPATGNTLCSACPSFRTTLEQGTTSAAECRCQLGLAEDNGRCTDCKSGFYCPGTGEHVACQDGATSPRKSGSKSDCICQAGYYAVGSQCQQCPRGRYKNADGNEKTCPFQCPTNGDSVNGSTDLAECFCTNGHFAELDSGGHLARCTSCGAHANLHCLGGFLETGAHVPPAAKPGFFRTSTVNVVKCNVLTDLGSSACLGGEACLNDTGNVSNCIGVFGNQCADGSTGMLCADCPLGWARPAFQQPCARCEWTFLLLASSVLLNTLTQVLLNFVVASMAATAAVRGSGKLHTSMIRIATQWLAACSVLTVFDLSQVRLWASETDPEEGVPFLMWPVEVSVAMRRIFDSFTLLPMPSSVDYAASCVGQELLGAGASSLAVGTYYFILPLIMGLGTVCFCAVVAFLFLPVARHFGHPFSEAGRRRKAKDKALKQLQDSMDEVPEEARLPWKDLEASGILDISLPKPQAAKEDPKAFCERASRRLQKKKKKKAAEGPRNSDEHAADPEGKVKLEDVLLLDFNAEHAEQASLESLERMDDTTEDVSKPKTTLAVIPQATHQRKMVSCPRSDHSDDEDMPVPSEHVEEKCTDDELDLDEGIELDLLEFGLFRPNSHLGQVARQSLPVVWIGLVSLWPTLLSAFLRMIWCIPIREEDRVSSRLLPSPGIECWSDAHLPSAGIAIAGLFLWCLGIPLALAWQLISLSDRQDPDNYRQFGYFIKGYEPQYWWWDILVKRADVALMMVTAYTSVIQSPEAKLMFFPILSGLQLAMAAWFRPFANDQAEVLDVLEVLLAVWGSGMWRDPTSPKPSPSCEKTEVSLGMVRFLLFSAVAALLILTPSSTATRGTAAFLLLLLVVCCTYVLIHVLAPGLIIRAHAYTPSQPESLHRS</sequence>
<name>A0A812KQX8_9DINO</name>
<dbReference type="PANTHER" id="PTHR46104:SF1">
    <property type="entry name" value="GENE 9195-RELATED"/>
    <property type="match status" value="1"/>
</dbReference>
<proteinExistence type="predicted"/>
<evidence type="ECO:0000313" key="4">
    <source>
        <dbReference type="EMBL" id="CAE7232093.1"/>
    </source>
</evidence>